<evidence type="ECO:0000313" key="8">
    <source>
        <dbReference type="Proteomes" id="UP000277204"/>
    </source>
</evidence>
<dbReference type="Pfam" id="PF00751">
    <property type="entry name" value="DM"/>
    <property type="match status" value="1"/>
</dbReference>
<dbReference type="InterPro" id="IPR001275">
    <property type="entry name" value="DM_DNA-bd"/>
</dbReference>
<evidence type="ECO:0000256" key="5">
    <source>
        <dbReference type="PROSITE-ProRule" id="PRU00070"/>
    </source>
</evidence>
<dbReference type="SMART" id="SM00301">
    <property type="entry name" value="DM"/>
    <property type="match status" value="1"/>
</dbReference>
<dbReference type="InterPro" id="IPR036407">
    <property type="entry name" value="DM_DNA-bd_sf"/>
</dbReference>
<keyword evidence="8" id="KW-1185">Reference proteome</keyword>
<dbReference type="PROSITE" id="PS40000">
    <property type="entry name" value="DM_1"/>
    <property type="match status" value="1"/>
</dbReference>
<dbReference type="FunFam" id="4.10.1040.10:FF:000001">
    <property type="entry name" value="doublesex- and mab-3-related transcription factor 1"/>
    <property type="match status" value="1"/>
</dbReference>
<evidence type="ECO:0000313" key="7">
    <source>
        <dbReference type="EMBL" id="VDO70269.1"/>
    </source>
</evidence>
<name>A0A183LR47_9TREM</name>
<keyword evidence="3 5" id="KW-0238">DNA-binding</keyword>
<dbReference type="STRING" id="48269.A0A183LR47"/>
<dbReference type="GO" id="GO:0000978">
    <property type="term" value="F:RNA polymerase II cis-regulatory region sequence-specific DNA binding"/>
    <property type="evidence" value="ECO:0007669"/>
    <property type="project" value="TreeGrafter"/>
</dbReference>
<dbReference type="GO" id="GO:0005634">
    <property type="term" value="C:nucleus"/>
    <property type="evidence" value="ECO:0007669"/>
    <property type="project" value="UniProtKB-SubCell"/>
</dbReference>
<dbReference type="GO" id="GO:0046872">
    <property type="term" value="F:metal ion binding"/>
    <property type="evidence" value="ECO:0007669"/>
    <property type="project" value="UniProtKB-KW"/>
</dbReference>
<dbReference type="EMBL" id="UZAI01002308">
    <property type="protein sequence ID" value="VDO70269.1"/>
    <property type="molecule type" value="Genomic_DNA"/>
</dbReference>
<dbReference type="PROSITE" id="PS50809">
    <property type="entry name" value="DM_2"/>
    <property type="match status" value="1"/>
</dbReference>
<dbReference type="SUPFAM" id="SSF82927">
    <property type="entry name" value="Cysteine-rich DNA binding domain, (DM domain)"/>
    <property type="match status" value="1"/>
</dbReference>
<dbReference type="InterPro" id="IPR026607">
    <property type="entry name" value="DMRT"/>
</dbReference>
<evidence type="ECO:0000256" key="4">
    <source>
        <dbReference type="ARBA" id="ARBA00023242"/>
    </source>
</evidence>
<feature type="compositionally biased region" description="Low complexity" evidence="6">
    <location>
        <begin position="266"/>
        <end position="279"/>
    </location>
</feature>
<dbReference type="Proteomes" id="UP000277204">
    <property type="component" value="Unassembled WGS sequence"/>
</dbReference>
<dbReference type="Gene3D" id="4.10.1040.10">
    <property type="entry name" value="DM DNA-binding domain"/>
    <property type="match status" value="1"/>
</dbReference>
<feature type="region of interest" description="Disordered" evidence="6">
    <location>
        <begin position="245"/>
        <end position="281"/>
    </location>
</feature>
<keyword evidence="4 5" id="KW-0539">Nucleus</keyword>
<feature type="region of interest" description="Disordered" evidence="6">
    <location>
        <begin position="302"/>
        <end position="332"/>
    </location>
</feature>
<comment type="subcellular location">
    <subcellularLocation>
        <location evidence="5">Nucleus</location>
    </subcellularLocation>
</comment>
<dbReference type="PANTHER" id="PTHR12322:SF53">
    <property type="entry name" value="DOUBLESEX-MAB RELATED 11E"/>
    <property type="match status" value="1"/>
</dbReference>
<evidence type="ECO:0000256" key="1">
    <source>
        <dbReference type="ARBA" id="ARBA00022723"/>
    </source>
</evidence>
<reference evidence="7 8" key="1">
    <citation type="submission" date="2018-11" db="EMBL/GenBank/DDBJ databases">
        <authorList>
            <consortium name="Pathogen Informatics"/>
        </authorList>
    </citation>
    <scope>NUCLEOTIDE SEQUENCE [LARGE SCALE GENOMIC DNA]</scope>
    <source>
        <strain evidence="7 8">Zambia</strain>
    </source>
</reference>
<proteinExistence type="predicted"/>
<feature type="DNA-binding region" description="DM" evidence="5">
    <location>
        <begin position="66"/>
        <end position="113"/>
    </location>
</feature>
<keyword evidence="1 5" id="KW-0479">Metal-binding</keyword>
<organism evidence="7 8">
    <name type="scientific">Schistosoma margrebowiei</name>
    <dbReference type="NCBI Taxonomy" id="48269"/>
    <lineage>
        <taxon>Eukaryota</taxon>
        <taxon>Metazoa</taxon>
        <taxon>Spiralia</taxon>
        <taxon>Lophotrochozoa</taxon>
        <taxon>Platyhelminthes</taxon>
        <taxon>Trematoda</taxon>
        <taxon>Digenea</taxon>
        <taxon>Strigeidida</taxon>
        <taxon>Schistosomatoidea</taxon>
        <taxon>Schistosomatidae</taxon>
        <taxon>Schistosoma</taxon>
    </lineage>
</organism>
<dbReference type="GO" id="GO:0007548">
    <property type="term" value="P:sex differentiation"/>
    <property type="evidence" value="ECO:0007669"/>
    <property type="project" value="TreeGrafter"/>
</dbReference>
<keyword evidence="2 5" id="KW-0862">Zinc</keyword>
<evidence type="ECO:0000256" key="6">
    <source>
        <dbReference type="SAM" id="MobiDB-lite"/>
    </source>
</evidence>
<gene>
    <name evidence="7" type="ORF">SMRZ_LOCUS6272</name>
</gene>
<evidence type="ECO:0000256" key="3">
    <source>
        <dbReference type="ARBA" id="ARBA00023125"/>
    </source>
</evidence>
<sequence length="456" mass="51673">MMSNGTEEIPIVLHQSINSLTNLDPITARRIARLIRSSKAITTKCNTNNNDNNTQLNIVGLRRPKCARCRNHGLIAWVKGHKRNCAYRDCKCPQCILIVERQRVMAAQVALKRRQAVEDVIAMDWQHFNQQSSENIDLQLLTDQILSKSSDKSINHCVSNYSHQLSGQIKEDRIWNPKGQYESIPISSEQTTTDVVQTSEIHPNLTSTNYSSTNIPYNFHQPNDNYGNAIESTLNDIHQVINDITNDNDNETERPTAESSPITKQLNNNNNLSASTLSNPRLDELSSSTSFHCLNKSSNSFQLSFMNKNGSSQPNQLQMSPPPPQQQQQSQKIKMDPINCSYSNETIRSIQEPARILSSLFAHLPKPSEFLQNSNPHLWINNHISYQSPIQHSDQYDGKIDNNNNNIVCNSSVEEIRTHVQQSHNNYQHSHHHFPLQTSVFVNAIGSTSFQSLLPF</sequence>
<dbReference type="PANTHER" id="PTHR12322">
    <property type="entry name" value="DOUBLESEX AND MAB-3 RELATED TRANSCRIPTION FACTOR DMRT"/>
    <property type="match status" value="1"/>
</dbReference>
<dbReference type="AlphaFoldDB" id="A0A183LR47"/>
<accession>A0A183LR47</accession>
<dbReference type="GO" id="GO:0000981">
    <property type="term" value="F:DNA-binding transcription factor activity, RNA polymerase II-specific"/>
    <property type="evidence" value="ECO:0007669"/>
    <property type="project" value="TreeGrafter"/>
</dbReference>
<protein>
    <submittedName>
        <fullName evidence="7">Uncharacterized protein</fullName>
    </submittedName>
</protein>
<evidence type="ECO:0000256" key="2">
    <source>
        <dbReference type="ARBA" id="ARBA00022833"/>
    </source>
</evidence>